<dbReference type="OrthoDB" id="10626646at2759"/>
<dbReference type="GO" id="GO:0005930">
    <property type="term" value="C:axoneme"/>
    <property type="evidence" value="ECO:0007669"/>
    <property type="project" value="UniProtKB-SubCell"/>
</dbReference>
<dbReference type="GO" id="GO:0031146">
    <property type="term" value="P:SCF-dependent proteasomal ubiquitin-dependent protein catabolic process"/>
    <property type="evidence" value="ECO:0007669"/>
    <property type="project" value="TreeGrafter"/>
</dbReference>
<dbReference type="AlphaFoldDB" id="A0A0D2LXN2"/>
<organism evidence="2 3">
    <name type="scientific">Monoraphidium neglectum</name>
    <dbReference type="NCBI Taxonomy" id="145388"/>
    <lineage>
        <taxon>Eukaryota</taxon>
        <taxon>Viridiplantae</taxon>
        <taxon>Chlorophyta</taxon>
        <taxon>core chlorophytes</taxon>
        <taxon>Chlorophyceae</taxon>
        <taxon>CS clade</taxon>
        <taxon>Sphaeropleales</taxon>
        <taxon>Selenastraceae</taxon>
        <taxon>Monoraphidium</taxon>
    </lineage>
</organism>
<dbReference type="RefSeq" id="XP_013895164.1">
    <property type="nucleotide sequence ID" value="XM_014039710.1"/>
</dbReference>
<proteinExistence type="predicted"/>
<gene>
    <name evidence="2" type="ORF">MNEG_11817</name>
</gene>
<dbReference type="EMBL" id="KK103141">
    <property type="protein sequence ID" value="KIY96144.1"/>
    <property type="molecule type" value="Genomic_DNA"/>
</dbReference>
<dbReference type="GO" id="GO:0019005">
    <property type="term" value="C:SCF ubiquitin ligase complex"/>
    <property type="evidence" value="ECO:0007669"/>
    <property type="project" value="TreeGrafter"/>
</dbReference>
<evidence type="ECO:0000313" key="3">
    <source>
        <dbReference type="Proteomes" id="UP000054498"/>
    </source>
</evidence>
<dbReference type="Gene3D" id="3.80.10.10">
    <property type="entry name" value="Ribonuclease Inhibitor"/>
    <property type="match status" value="1"/>
</dbReference>
<dbReference type="Proteomes" id="UP000054498">
    <property type="component" value="Unassembled WGS sequence"/>
</dbReference>
<accession>A0A0D2LXN2</accession>
<dbReference type="PANTHER" id="PTHR13318:SF190">
    <property type="entry name" value="PARTNER OF PAIRED, ISOFORM B"/>
    <property type="match status" value="1"/>
</dbReference>
<keyword evidence="3" id="KW-1185">Reference proteome</keyword>
<dbReference type="GeneID" id="25729117"/>
<evidence type="ECO:0000313" key="2">
    <source>
        <dbReference type="EMBL" id="KIY96144.1"/>
    </source>
</evidence>
<protein>
    <submittedName>
        <fullName evidence="2">Uncharacterized protein</fullName>
    </submittedName>
</protein>
<dbReference type="KEGG" id="mng:MNEG_11817"/>
<name>A0A0D2LXN2_9CHLO</name>
<comment type="subcellular location">
    <subcellularLocation>
        <location evidence="1">Cytoplasm</location>
        <location evidence="1">Cytoskeleton</location>
        <location evidence="1">Cilium axoneme</location>
    </subcellularLocation>
</comment>
<evidence type="ECO:0000256" key="1">
    <source>
        <dbReference type="ARBA" id="ARBA00004430"/>
    </source>
</evidence>
<dbReference type="SUPFAM" id="SSF52047">
    <property type="entry name" value="RNI-like"/>
    <property type="match status" value="1"/>
</dbReference>
<sequence>MAGGVSSDLAEGAAPPLLRLPLKLAAQHIVAGRLTPWERSQLSLACKHTHGIACGSVESLVLRDARFAGSGALSATSSSSGGIGAGSGAGASARGLSAGGAPPYGGGSSCSGAAGLDAAQAKPAFFGCTSLSLRPRTMANLTKMVSGLLLPGQLRARLPALEAIAIEIHDVFVAQCDLSLHITSIALHARGVRRLRIDQPGLFTVREAAAVARMPALEALAIVCTQGIEPGALSALARGATSDGGAPPPSAPCGGLRGRLRHLHIELLSDDAPIGCAAANSAAPSPLPCGGAGALAAAQWVDLSGSRIAAADAERLARVGALEGLGIAPLPAPPALLAALTAGCPSLRRVSAGGLQLPAAALTDGGGAAAAVGASLPSVAELQLLGCCADGFQLLSRAGLHLIPSAFPRLRSLEITGCWEADAAAIAAVCDLLTRCRRLVSVRLQGCPDRPLHAPLLLPLMAAAPGVRGLELLCGGG</sequence>
<dbReference type="PANTHER" id="PTHR13318">
    <property type="entry name" value="PARTNER OF PAIRED, ISOFORM B-RELATED"/>
    <property type="match status" value="1"/>
</dbReference>
<reference evidence="2 3" key="1">
    <citation type="journal article" date="2013" name="BMC Genomics">
        <title>Reconstruction of the lipid metabolism for the microalga Monoraphidium neglectum from its genome sequence reveals characteristics suitable for biofuel production.</title>
        <authorList>
            <person name="Bogen C."/>
            <person name="Al-Dilaimi A."/>
            <person name="Albersmeier A."/>
            <person name="Wichmann J."/>
            <person name="Grundmann M."/>
            <person name="Rupp O."/>
            <person name="Lauersen K.J."/>
            <person name="Blifernez-Klassen O."/>
            <person name="Kalinowski J."/>
            <person name="Goesmann A."/>
            <person name="Mussgnug J.H."/>
            <person name="Kruse O."/>
        </authorList>
    </citation>
    <scope>NUCLEOTIDE SEQUENCE [LARGE SCALE GENOMIC DNA]</scope>
    <source>
        <strain evidence="2 3">SAG 48.87</strain>
    </source>
</reference>
<dbReference type="InterPro" id="IPR032675">
    <property type="entry name" value="LRR_dom_sf"/>
</dbReference>